<dbReference type="EMBL" id="OW150024">
    <property type="protein sequence ID" value="CAH2031435.1"/>
    <property type="molecule type" value="Genomic_DNA"/>
</dbReference>
<feature type="signal peptide" evidence="1">
    <location>
        <begin position="1"/>
        <end position="21"/>
    </location>
</feature>
<feature type="chain" id="PRO_5046214740" evidence="1">
    <location>
        <begin position="22"/>
        <end position="480"/>
    </location>
</feature>
<accession>A0ABM9D8K6</accession>
<name>A0ABM9D8K6_9BACT</name>
<keyword evidence="3" id="KW-1185">Reference proteome</keyword>
<proteinExistence type="predicted"/>
<protein>
    <submittedName>
        <fullName evidence="2">TPR_REGION domain-containing protein</fullName>
    </submittedName>
</protein>
<evidence type="ECO:0000313" key="3">
    <source>
        <dbReference type="Proteomes" id="UP001295463"/>
    </source>
</evidence>
<reference evidence="2 3" key="1">
    <citation type="submission" date="2022-03" db="EMBL/GenBank/DDBJ databases">
        <authorList>
            <person name="Koch H."/>
        </authorList>
    </citation>
    <scope>NUCLEOTIDE SEQUENCE [LARGE SCALE GENOMIC DNA]</scope>
    <source>
        <strain evidence="2 3">G1</strain>
    </source>
</reference>
<evidence type="ECO:0000313" key="2">
    <source>
        <dbReference type="EMBL" id="CAH2031435.1"/>
    </source>
</evidence>
<keyword evidence="1" id="KW-0732">Signal</keyword>
<organism evidence="2 3">
    <name type="scientific">Trichlorobacter ammonificans</name>
    <dbReference type="NCBI Taxonomy" id="2916410"/>
    <lineage>
        <taxon>Bacteria</taxon>
        <taxon>Pseudomonadati</taxon>
        <taxon>Thermodesulfobacteriota</taxon>
        <taxon>Desulfuromonadia</taxon>
        <taxon>Geobacterales</taxon>
        <taxon>Geobacteraceae</taxon>
        <taxon>Trichlorobacter</taxon>
    </lineage>
</organism>
<dbReference type="PROSITE" id="PS51257">
    <property type="entry name" value="PROKAR_LIPOPROTEIN"/>
    <property type="match status" value="1"/>
</dbReference>
<gene>
    <name evidence="2" type="ORF">GEAMG1_1603</name>
</gene>
<evidence type="ECO:0000256" key="1">
    <source>
        <dbReference type="SAM" id="SignalP"/>
    </source>
</evidence>
<sequence>MRSCMKKMLMLSLMLVMAGCATPTTKIAIKQPGELKLTGVSKIAIAGFNTVDNREMGRYAASDDMVKLATKAVHDIFYKSPFYSLADPGIEKYILSTSRGGVKVKQKIDAFVYGKLWWEVAPHGEGEYHNIIPSKETLESWKYVRYQSGTTKDGKPVYSTARLTTQMKDEPIVIPYRSVNAALIMSISIYRMNTQGKIEKITQLFEISRDEAILKNGKLLLKSELVGKKEARDKAAMLKTKEESAITSFFNTLAGKQESIKVTGDVTVSRNLTTIPSLLNYHINSSEQAMKEFNKKVVPHDEEFELEVKAPDKVTRELILYSAYTANIKYIVEKILTQEISEAMAPIYERLDFRKGVAEALTRKHKLDFERENALKPPQDRKPYVAPEPRKIEADAEAYLAARVDYLYNLALSEEALGNFERALQVWRFAFHHYRPTDLSFADGIGRCLLALDMADKLSEANLAKIEANKGAYSTTGGSK</sequence>
<dbReference type="Proteomes" id="UP001295463">
    <property type="component" value="Chromosome"/>
</dbReference>